<proteinExistence type="predicted"/>
<protein>
    <submittedName>
        <fullName evidence="1">Uncharacterized protein</fullName>
    </submittedName>
</protein>
<comment type="caution">
    <text evidence="1">The sequence shown here is derived from an EMBL/GenBank/DDBJ whole genome shotgun (WGS) entry which is preliminary data.</text>
</comment>
<dbReference type="EMBL" id="JAQQFM010000001">
    <property type="protein sequence ID" value="MFL9923056.1"/>
    <property type="molecule type" value="Genomic_DNA"/>
</dbReference>
<dbReference type="RefSeq" id="WP_408154310.1">
    <property type="nucleotide sequence ID" value="NZ_JAQQFM010000001.1"/>
</dbReference>
<reference evidence="1 2" key="1">
    <citation type="journal article" date="2024" name="Chem. Sci.">
        <title>Discovery of megapolipeptins by genome mining of a Burkholderiales bacteria collection.</title>
        <authorList>
            <person name="Paulo B.S."/>
            <person name="Recchia M.J.J."/>
            <person name="Lee S."/>
            <person name="Fergusson C.H."/>
            <person name="Romanowski S.B."/>
            <person name="Hernandez A."/>
            <person name="Krull N."/>
            <person name="Liu D.Y."/>
            <person name="Cavanagh H."/>
            <person name="Bos A."/>
            <person name="Gray C.A."/>
            <person name="Murphy B.T."/>
            <person name="Linington R.G."/>
            <person name="Eustaquio A.S."/>
        </authorList>
    </citation>
    <scope>NUCLEOTIDE SEQUENCE [LARGE SCALE GENOMIC DNA]</scope>
    <source>
        <strain evidence="1 2">RL21-008-BIB-A</strain>
    </source>
</reference>
<accession>A0ABW9A3P0</accession>
<evidence type="ECO:0000313" key="2">
    <source>
        <dbReference type="Proteomes" id="UP001629246"/>
    </source>
</evidence>
<sequence>MNNDDSLNRQQLQQLAKELRKMHKLLIDLQSASFGPVGNPFEHLQLVTMHPDFAWLRVLSEFMVELDQRLDEKDAIDDAASSAFKDALERLIGPAEPGQPEFRQKYLAGLQASPETTMQHAALRLALGQLKRTTQP</sequence>
<gene>
    <name evidence="1" type="ORF">PQR62_02175</name>
</gene>
<keyword evidence="2" id="KW-1185">Reference proteome</keyword>
<evidence type="ECO:0000313" key="1">
    <source>
        <dbReference type="EMBL" id="MFL9923056.1"/>
    </source>
</evidence>
<organism evidence="1 2">
    <name type="scientific">Herbaspirillum lusitanum</name>
    <dbReference type="NCBI Taxonomy" id="213312"/>
    <lineage>
        <taxon>Bacteria</taxon>
        <taxon>Pseudomonadati</taxon>
        <taxon>Pseudomonadota</taxon>
        <taxon>Betaproteobacteria</taxon>
        <taxon>Burkholderiales</taxon>
        <taxon>Oxalobacteraceae</taxon>
        <taxon>Herbaspirillum</taxon>
    </lineage>
</organism>
<name>A0ABW9A3P0_9BURK</name>
<dbReference type="Proteomes" id="UP001629246">
    <property type="component" value="Unassembled WGS sequence"/>
</dbReference>